<dbReference type="Gene3D" id="3.40.50.2300">
    <property type="match status" value="1"/>
</dbReference>
<sequence length="154" mass="15936">MSTSNVLVVDDDPDILETTRFVLESAGYQVSTAANGNEALSRLHCEAAPCVILLDLMMPVMDGWAFRAEQVRDPGLAGIPVIIVTGAGRGARSAESLGAACLLEKPVDLSTLLSKVGCYCKTGADEPCASPGNLCASQASTSSGWNPNGPMPPL</sequence>
<accession>A0A9X3WZT4</accession>
<dbReference type="Pfam" id="PF00072">
    <property type="entry name" value="Response_reg"/>
    <property type="match status" value="1"/>
</dbReference>
<evidence type="ECO:0000259" key="3">
    <source>
        <dbReference type="PROSITE" id="PS50110"/>
    </source>
</evidence>
<dbReference type="RefSeq" id="WP_272419800.1">
    <property type="nucleotide sequence ID" value="NZ_JAGTJJ010000004.1"/>
</dbReference>
<evidence type="ECO:0000313" key="4">
    <source>
        <dbReference type="EMBL" id="MDC3981399.1"/>
    </source>
</evidence>
<protein>
    <submittedName>
        <fullName evidence="4">Response regulator</fullName>
    </submittedName>
</protein>
<keyword evidence="5" id="KW-1185">Reference proteome</keyword>
<organism evidence="4 5">
    <name type="scientific">Polyangium jinanense</name>
    <dbReference type="NCBI Taxonomy" id="2829994"/>
    <lineage>
        <taxon>Bacteria</taxon>
        <taxon>Pseudomonadati</taxon>
        <taxon>Myxococcota</taxon>
        <taxon>Polyangia</taxon>
        <taxon>Polyangiales</taxon>
        <taxon>Polyangiaceae</taxon>
        <taxon>Polyangium</taxon>
    </lineage>
</organism>
<feature type="domain" description="Response regulatory" evidence="3">
    <location>
        <begin position="5"/>
        <end position="120"/>
    </location>
</feature>
<evidence type="ECO:0000313" key="5">
    <source>
        <dbReference type="Proteomes" id="UP001151081"/>
    </source>
</evidence>
<keyword evidence="1 2" id="KW-0597">Phosphoprotein</keyword>
<dbReference type="SMART" id="SM00448">
    <property type="entry name" value="REC"/>
    <property type="match status" value="1"/>
</dbReference>
<dbReference type="GO" id="GO:0000160">
    <property type="term" value="P:phosphorelay signal transduction system"/>
    <property type="evidence" value="ECO:0007669"/>
    <property type="project" value="InterPro"/>
</dbReference>
<dbReference type="PROSITE" id="PS50110">
    <property type="entry name" value="RESPONSE_REGULATORY"/>
    <property type="match status" value="1"/>
</dbReference>
<dbReference type="InterPro" id="IPR050595">
    <property type="entry name" value="Bact_response_regulator"/>
</dbReference>
<comment type="caution">
    <text evidence="4">The sequence shown here is derived from an EMBL/GenBank/DDBJ whole genome shotgun (WGS) entry which is preliminary data.</text>
</comment>
<dbReference type="AlphaFoldDB" id="A0A9X3WZT4"/>
<dbReference type="EMBL" id="JAGTJJ010000004">
    <property type="protein sequence ID" value="MDC3981399.1"/>
    <property type="molecule type" value="Genomic_DNA"/>
</dbReference>
<dbReference type="PANTHER" id="PTHR44591">
    <property type="entry name" value="STRESS RESPONSE REGULATOR PROTEIN 1"/>
    <property type="match status" value="1"/>
</dbReference>
<gene>
    <name evidence="4" type="ORF">KEG57_12880</name>
</gene>
<proteinExistence type="predicted"/>
<dbReference type="InterPro" id="IPR011006">
    <property type="entry name" value="CheY-like_superfamily"/>
</dbReference>
<dbReference type="SUPFAM" id="SSF52172">
    <property type="entry name" value="CheY-like"/>
    <property type="match status" value="1"/>
</dbReference>
<feature type="modified residue" description="4-aspartylphosphate" evidence="2">
    <location>
        <position position="55"/>
    </location>
</feature>
<name>A0A9X3WZT4_9BACT</name>
<evidence type="ECO:0000256" key="2">
    <source>
        <dbReference type="PROSITE-ProRule" id="PRU00169"/>
    </source>
</evidence>
<evidence type="ECO:0000256" key="1">
    <source>
        <dbReference type="ARBA" id="ARBA00022553"/>
    </source>
</evidence>
<dbReference type="Proteomes" id="UP001151081">
    <property type="component" value="Unassembled WGS sequence"/>
</dbReference>
<dbReference type="PANTHER" id="PTHR44591:SF3">
    <property type="entry name" value="RESPONSE REGULATORY DOMAIN-CONTAINING PROTEIN"/>
    <property type="match status" value="1"/>
</dbReference>
<dbReference type="InterPro" id="IPR001789">
    <property type="entry name" value="Sig_transdc_resp-reg_receiver"/>
</dbReference>
<reference evidence="4 5" key="1">
    <citation type="submission" date="2021-04" db="EMBL/GenBank/DDBJ databases">
        <title>Genome analysis of Polyangium sp.</title>
        <authorList>
            <person name="Li Y."/>
            <person name="Wang J."/>
        </authorList>
    </citation>
    <scope>NUCLEOTIDE SEQUENCE [LARGE SCALE GENOMIC DNA]</scope>
    <source>
        <strain evidence="4 5">SDU14</strain>
    </source>
</reference>